<dbReference type="InterPro" id="IPR028082">
    <property type="entry name" value="Peripla_BP_I"/>
</dbReference>
<evidence type="ECO:0000313" key="8">
    <source>
        <dbReference type="Proteomes" id="UP000283975"/>
    </source>
</evidence>
<dbReference type="PROSITE" id="PS51257">
    <property type="entry name" value="PROKAR_LIPOPROTEIN"/>
    <property type="match status" value="1"/>
</dbReference>
<dbReference type="EMBL" id="QSHZ01000030">
    <property type="protein sequence ID" value="RHC52374.1"/>
    <property type="molecule type" value="Genomic_DNA"/>
</dbReference>
<dbReference type="AlphaFoldDB" id="A0A414APV3"/>
<gene>
    <name evidence="7" type="ORF">DW839_23075</name>
</gene>
<comment type="subcellular location">
    <subcellularLocation>
        <location evidence="1">Cell envelope</location>
    </subcellularLocation>
</comment>
<evidence type="ECO:0000256" key="3">
    <source>
        <dbReference type="ARBA" id="ARBA00022729"/>
    </source>
</evidence>
<evidence type="ECO:0000259" key="6">
    <source>
        <dbReference type="Pfam" id="PF13407"/>
    </source>
</evidence>
<dbReference type="GO" id="GO:0030246">
    <property type="term" value="F:carbohydrate binding"/>
    <property type="evidence" value="ECO:0007669"/>
    <property type="project" value="UniProtKB-ARBA"/>
</dbReference>
<evidence type="ECO:0000256" key="2">
    <source>
        <dbReference type="ARBA" id="ARBA00007639"/>
    </source>
</evidence>
<dbReference type="Proteomes" id="UP000283975">
    <property type="component" value="Unassembled WGS sequence"/>
</dbReference>
<evidence type="ECO:0000256" key="4">
    <source>
        <dbReference type="SAM" id="MobiDB-lite"/>
    </source>
</evidence>
<feature type="domain" description="Periplasmic binding protein" evidence="6">
    <location>
        <begin position="75"/>
        <end position="333"/>
    </location>
</feature>
<comment type="caution">
    <text evidence="7">The sequence shown here is derived from an EMBL/GenBank/DDBJ whole genome shotgun (WGS) entry which is preliminary data.</text>
</comment>
<evidence type="ECO:0000256" key="5">
    <source>
        <dbReference type="SAM" id="SignalP"/>
    </source>
</evidence>
<dbReference type="SUPFAM" id="SSF53822">
    <property type="entry name" value="Periplasmic binding protein-like I"/>
    <property type="match status" value="1"/>
</dbReference>
<dbReference type="PANTHER" id="PTHR46847">
    <property type="entry name" value="D-ALLOSE-BINDING PERIPLASMIC PROTEIN-RELATED"/>
    <property type="match status" value="1"/>
</dbReference>
<feature type="compositionally biased region" description="Basic and acidic residues" evidence="4">
    <location>
        <begin position="36"/>
        <end position="50"/>
    </location>
</feature>
<proteinExistence type="inferred from homology"/>
<evidence type="ECO:0000313" key="7">
    <source>
        <dbReference type="EMBL" id="RHC52374.1"/>
    </source>
</evidence>
<name>A0A414APV3_9FIRM</name>
<dbReference type="CDD" id="cd19996">
    <property type="entry name" value="PBP1_ABC_sugar_binding-like"/>
    <property type="match status" value="1"/>
</dbReference>
<dbReference type="Gene3D" id="3.40.50.2300">
    <property type="match status" value="2"/>
</dbReference>
<feature type="signal peptide" evidence="5">
    <location>
        <begin position="1"/>
        <end position="18"/>
    </location>
</feature>
<comment type="similarity">
    <text evidence="2">Belongs to the bacterial solute-binding protein 2 family.</text>
</comment>
<dbReference type="PANTHER" id="PTHR46847:SF1">
    <property type="entry name" value="D-ALLOSE-BINDING PERIPLASMIC PROTEIN-RELATED"/>
    <property type="match status" value="1"/>
</dbReference>
<organism evidence="7 8">
    <name type="scientific">Enterocloster bolteae</name>
    <dbReference type="NCBI Taxonomy" id="208479"/>
    <lineage>
        <taxon>Bacteria</taxon>
        <taxon>Bacillati</taxon>
        <taxon>Bacillota</taxon>
        <taxon>Clostridia</taxon>
        <taxon>Lachnospirales</taxon>
        <taxon>Lachnospiraceae</taxon>
        <taxon>Enterocloster</taxon>
    </lineage>
</organism>
<keyword evidence="3 5" id="KW-0732">Signal</keyword>
<dbReference type="Pfam" id="PF13407">
    <property type="entry name" value="Peripla_BP_4"/>
    <property type="match status" value="1"/>
</dbReference>
<dbReference type="RefSeq" id="WP_119205592.1">
    <property type="nucleotide sequence ID" value="NZ_JAUUNS010000005.1"/>
</dbReference>
<sequence length="382" mass="41238">MKKIAALFVSIALVVSLAGCKGNTATDTTGAGETTQKTETKTSEEKKEETQMEETIEKTIAGFDVSHMPEGGYTVALCNFSLGNTWRVQMVETFRQVAEEYKELGLIKEYYITNSDGDTAQQISDMEDLITMGVDIICLTAASPTALVPVVDEAMEEGITLISFDAGVDTDNVTASLVLDNTEFGRVDARWLADKIGGKGKVVVLAGQAGSKNAEQRVNGVNEVFAEYPDIEVAALSYCDYDYATAKAAIESIISVYNDIDGILSLGGAMSRACVDAYEAAGLELVPITGEANNGFLKMWNERQSEGFTSVCPISPNTSGAQALDLGLKAITGGEYKRENVFEIETVTDETLKDVVRTDLSDNYWAPSILSEEKLQELYGED</sequence>
<feature type="chain" id="PRO_5039708649" evidence="5">
    <location>
        <begin position="19"/>
        <end position="382"/>
    </location>
</feature>
<dbReference type="GO" id="GO:0030313">
    <property type="term" value="C:cell envelope"/>
    <property type="evidence" value="ECO:0007669"/>
    <property type="project" value="UniProtKB-SubCell"/>
</dbReference>
<evidence type="ECO:0000256" key="1">
    <source>
        <dbReference type="ARBA" id="ARBA00004196"/>
    </source>
</evidence>
<feature type="region of interest" description="Disordered" evidence="4">
    <location>
        <begin position="25"/>
        <end position="51"/>
    </location>
</feature>
<reference evidence="7 8" key="1">
    <citation type="submission" date="2018-08" db="EMBL/GenBank/DDBJ databases">
        <title>A genome reference for cultivated species of the human gut microbiota.</title>
        <authorList>
            <person name="Zou Y."/>
            <person name="Xue W."/>
            <person name="Luo G."/>
        </authorList>
    </citation>
    <scope>NUCLEOTIDE SEQUENCE [LARGE SCALE GENOMIC DNA]</scope>
    <source>
        <strain evidence="7 8">AM35-14</strain>
    </source>
</reference>
<feature type="compositionally biased region" description="Low complexity" evidence="4">
    <location>
        <begin position="25"/>
        <end position="35"/>
    </location>
</feature>
<dbReference type="InterPro" id="IPR025997">
    <property type="entry name" value="SBP_2_dom"/>
</dbReference>
<protein>
    <submittedName>
        <fullName evidence="7">Ribose ABC transporter</fullName>
    </submittedName>
</protein>
<accession>A0A414APV3</accession>